<dbReference type="AlphaFoldDB" id="A0A4R9I8R2"/>
<dbReference type="InterPro" id="IPR036388">
    <property type="entry name" value="WH-like_DNA-bd_sf"/>
</dbReference>
<protein>
    <submittedName>
        <fullName evidence="2">ArsR family transcriptional regulator</fullName>
    </submittedName>
</protein>
<dbReference type="SUPFAM" id="SSF46785">
    <property type="entry name" value="Winged helix' DNA-binding domain"/>
    <property type="match status" value="1"/>
</dbReference>
<dbReference type="GO" id="GO:0003700">
    <property type="term" value="F:DNA-binding transcription factor activity"/>
    <property type="evidence" value="ECO:0007669"/>
    <property type="project" value="InterPro"/>
</dbReference>
<organism evidence="2 3">
    <name type="scientific">Leptospira noumeaensis</name>
    <dbReference type="NCBI Taxonomy" id="2484964"/>
    <lineage>
        <taxon>Bacteria</taxon>
        <taxon>Pseudomonadati</taxon>
        <taxon>Spirochaetota</taxon>
        <taxon>Spirochaetia</taxon>
        <taxon>Leptospirales</taxon>
        <taxon>Leptospiraceae</taxon>
        <taxon>Leptospira</taxon>
    </lineage>
</organism>
<evidence type="ECO:0000313" key="3">
    <source>
        <dbReference type="Proteomes" id="UP000298009"/>
    </source>
</evidence>
<sequence length="119" mass="13751">MQTLDATFSALADPTRRAILMRLAKGDLTVMELAKPFRMSQPAISKHLKVLEEAGLVSTTIRAQERPRRLETAPLKTAIDWIEKYRQMWEKRYQVLDGLLLELQTIQTKGEKKNDNKQK</sequence>
<dbReference type="Pfam" id="PF01022">
    <property type="entry name" value="HTH_5"/>
    <property type="match status" value="1"/>
</dbReference>
<dbReference type="Gene3D" id="1.10.10.10">
    <property type="entry name" value="Winged helix-like DNA-binding domain superfamily/Winged helix DNA-binding domain"/>
    <property type="match status" value="1"/>
</dbReference>
<dbReference type="CDD" id="cd00090">
    <property type="entry name" value="HTH_ARSR"/>
    <property type="match status" value="1"/>
</dbReference>
<dbReference type="Proteomes" id="UP000298009">
    <property type="component" value="Unassembled WGS sequence"/>
</dbReference>
<dbReference type="InterPro" id="IPR036390">
    <property type="entry name" value="WH_DNA-bd_sf"/>
</dbReference>
<name>A0A4R9I8R2_9LEPT</name>
<dbReference type="InterPro" id="IPR001845">
    <property type="entry name" value="HTH_ArsR_DNA-bd_dom"/>
</dbReference>
<dbReference type="OrthoDB" id="9799175at2"/>
<dbReference type="EMBL" id="RQFK01000026">
    <property type="protein sequence ID" value="TGK82595.1"/>
    <property type="molecule type" value="Genomic_DNA"/>
</dbReference>
<dbReference type="PRINTS" id="PR00778">
    <property type="entry name" value="HTHARSR"/>
</dbReference>
<evidence type="ECO:0000259" key="1">
    <source>
        <dbReference type="PROSITE" id="PS50987"/>
    </source>
</evidence>
<accession>A0A4R9I8R2</accession>
<dbReference type="PROSITE" id="PS50987">
    <property type="entry name" value="HTH_ARSR_2"/>
    <property type="match status" value="1"/>
</dbReference>
<dbReference type="RefSeq" id="WP_135588902.1">
    <property type="nucleotide sequence ID" value="NZ_RQFK01000026.1"/>
</dbReference>
<gene>
    <name evidence="2" type="ORF">EHQ24_08455</name>
</gene>
<comment type="caution">
    <text evidence="2">The sequence shown here is derived from an EMBL/GenBank/DDBJ whole genome shotgun (WGS) entry which is preliminary data.</text>
</comment>
<dbReference type="SMART" id="SM00418">
    <property type="entry name" value="HTH_ARSR"/>
    <property type="match status" value="1"/>
</dbReference>
<evidence type="ECO:0000313" key="2">
    <source>
        <dbReference type="EMBL" id="TGK82595.1"/>
    </source>
</evidence>
<dbReference type="PANTHER" id="PTHR38600:SF2">
    <property type="entry name" value="SLL0088 PROTEIN"/>
    <property type="match status" value="1"/>
</dbReference>
<dbReference type="InterPro" id="IPR011991">
    <property type="entry name" value="ArsR-like_HTH"/>
</dbReference>
<feature type="domain" description="HTH arsR-type" evidence="1">
    <location>
        <begin position="1"/>
        <end position="90"/>
    </location>
</feature>
<dbReference type="NCBIfam" id="NF033788">
    <property type="entry name" value="HTH_metalloreg"/>
    <property type="match status" value="1"/>
</dbReference>
<reference evidence="2" key="1">
    <citation type="journal article" date="2019" name="PLoS Negl. Trop. Dis.">
        <title>Revisiting the worldwide diversity of Leptospira species in the environment.</title>
        <authorList>
            <person name="Vincent A.T."/>
            <person name="Schiettekatte O."/>
            <person name="Bourhy P."/>
            <person name="Veyrier F.J."/>
            <person name="Picardeau M."/>
        </authorList>
    </citation>
    <scope>NUCLEOTIDE SEQUENCE [LARGE SCALE GENOMIC DNA]</scope>
    <source>
        <strain evidence="2">201800287</strain>
    </source>
</reference>
<proteinExistence type="predicted"/>
<dbReference type="PANTHER" id="PTHR38600">
    <property type="entry name" value="TRANSCRIPTIONAL REGULATORY PROTEIN"/>
    <property type="match status" value="1"/>
</dbReference>
<keyword evidence="3" id="KW-1185">Reference proteome</keyword>